<dbReference type="PANTHER" id="PTHR10572">
    <property type="entry name" value="3-HYDROXY-3-METHYLGLUTARYL-COENZYME A REDUCTASE"/>
    <property type="match status" value="1"/>
</dbReference>
<keyword evidence="8" id="KW-1185">Reference proteome</keyword>
<comment type="catalytic activity">
    <reaction evidence="4 5">
        <text>(R)-mevalonate + 2 NADP(+) + CoA = (3S)-3-hydroxy-3-methylglutaryl-CoA + 2 NADPH + 2 H(+)</text>
        <dbReference type="Rhea" id="RHEA:15989"/>
        <dbReference type="ChEBI" id="CHEBI:15378"/>
        <dbReference type="ChEBI" id="CHEBI:36464"/>
        <dbReference type="ChEBI" id="CHEBI:43074"/>
        <dbReference type="ChEBI" id="CHEBI:57287"/>
        <dbReference type="ChEBI" id="CHEBI:57783"/>
        <dbReference type="ChEBI" id="CHEBI:58349"/>
        <dbReference type="EC" id="1.1.1.34"/>
    </reaction>
</comment>
<evidence type="ECO:0000313" key="7">
    <source>
        <dbReference type="EMBL" id="MCU4728478.1"/>
    </source>
</evidence>
<evidence type="ECO:0000313" key="8">
    <source>
        <dbReference type="Proteomes" id="UP001208186"/>
    </source>
</evidence>
<dbReference type="GO" id="GO:0004420">
    <property type="term" value="F:hydroxymethylglutaryl-CoA reductase (NADPH) activity"/>
    <property type="evidence" value="ECO:0007669"/>
    <property type="project" value="UniProtKB-EC"/>
</dbReference>
<comment type="pathway">
    <text evidence="5">Metabolic intermediate biosynthesis; (R)-mevalonate biosynthesis; (R)-mevalonate from acetyl-CoA: step 3/3.</text>
</comment>
<evidence type="ECO:0000256" key="3">
    <source>
        <dbReference type="ARBA" id="ARBA00023002"/>
    </source>
</evidence>
<gene>
    <name evidence="7" type="primary">hmgA</name>
    <name evidence="7" type="ORF">OB914_16115</name>
    <name evidence="6" type="ORF">OB916_15685</name>
</gene>
<dbReference type="InterPro" id="IPR009023">
    <property type="entry name" value="HMG_CoA_Rdtase_NAD(P)-bd_sf"/>
</dbReference>
<proteinExistence type="inferred from homology"/>
<dbReference type="InterPro" id="IPR023074">
    <property type="entry name" value="HMG_CoA_Rdtase_cat_sf"/>
</dbReference>
<name>A0AAE3LKK9_9EURY</name>
<dbReference type="SUPFAM" id="SSF56542">
    <property type="entry name" value="Substrate-binding domain of HMG-CoA reductase"/>
    <property type="match status" value="1"/>
</dbReference>
<evidence type="ECO:0000256" key="4">
    <source>
        <dbReference type="ARBA" id="ARBA00049903"/>
    </source>
</evidence>
<dbReference type="PANTHER" id="PTHR10572:SF24">
    <property type="entry name" value="3-HYDROXY-3-METHYLGLUTARYL-COENZYME A REDUCTASE"/>
    <property type="match status" value="1"/>
</dbReference>
<dbReference type="Proteomes" id="UP001209746">
    <property type="component" value="Unassembled WGS sequence"/>
</dbReference>
<dbReference type="FunFam" id="3.30.70.420:FF:000001">
    <property type="entry name" value="3-hydroxy-3-methylglutaryl coenzyme A reductase"/>
    <property type="match status" value="1"/>
</dbReference>
<accession>A0AAE3LKK9</accession>
<keyword evidence="3 5" id="KW-0560">Oxidoreductase</keyword>
<dbReference type="GO" id="GO:0016126">
    <property type="term" value="P:sterol biosynthetic process"/>
    <property type="evidence" value="ECO:0007669"/>
    <property type="project" value="TreeGrafter"/>
</dbReference>
<dbReference type="PROSITE" id="PS00066">
    <property type="entry name" value="HMG_COA_REDUCTASE_1"/>
    <property type="match status" value="1"/>
</dbReference>
<dbReference type="AlphaFoldDB" id="A0AAE3LKK9"/>
<evidence type="ECO:0000313" key="6">
    <source>
        <dbReference type="EMBL" id="MCU4719490.1"/>
    </source>
</evidence>
<evidence type="ECO:0000256" key="1">
    <source>
        <dbReference type="ARBA" id="ARBA00007661"/>
    </source>
</evidence>
<dbReference type="InterPro" id="IPR023076">
    <property type="entry name" value="HMG_CoA_Rdtase_CS"/>
</dbReference>
<dbReference type="SUPFAM" id="SSF55035">
    <property type="entry name" value="NAD-binding domain of HMG-CoA reductase"/>
    <property type="match status" value="1"/>
</dbReference>
<dbReference type="GO" id="GO:0015936">
    <property type="term" value="P:coenzyme A metabolic process"/>
    <property type="evidence" value="ECO:0007669"/>
    <property type="project" value="InterPro"/>
</dbReference>
<evidence type="ECO:0000256" key="2">
    <source>
        <dbReference type="ARBA" id="ARBA00022857"/>
    </source>
</evidence>
<dbReference type="InterPro" id="IPR004554">
    <property type="entry name" value="HMG_CoA_Rdtase_eu_arc"/>
</dbReference>
<dbReference type="RefSeq" id="WP_315910235.1">
    <property type="nucleotide sequence ID" value="NZ_JAOPKC010000030.1"/>
</dbReference>
<protein>
    <recommendedName>
        <fullName evidence="5">3-hydroxy-3-methylglutaryl coenzyme A reductase</fullName>
        <shortName evidence="5">HMG-CoA reductase</shortName>
        <ecNumber evidence="5">1.1.1.34</ecNumber>
    </recommendedName>
</protein>
<reference evidence="7" key="1">
    <citation type="submission" date="2023-02" db="EMBL/GenBank/DDBJ databases">
        <title>Enrichment on poylsaccharides allowed isolation of novel metabolic and taxonomic groups of Haloarchaea.</title>
        <authorList>
            <person name="Sorokin D.Y."/>
            <person name="Elcheninov A.G."/>
            <person name="Khizhniak T.V."/>
            <person name="Kolganova T.V."/>
            <person name="Kublanov I.V."/>
        </authorList>
    </citation>
    <scope>NUCLEOTIDE SEQUENCE</scope>
    <source>
        <strain evidence="6 8">HArc-curdl5-1</strain>
        <strain evidence="7">HArc-curdl7</strain>
    </source>
</reference>
<dbReference type="InterPro" id="IPR002202">
    <property type="entry name" value="HMG_CoA_Rdtase"/>
</dbReference>
<sequence length="403" mass="41406">MPSAADLAERVKEGDLRLYELEDHADADTAAAARRQLLAEEVGADLETVGDYSFPADRADPNIENMIGAAQIPMGVAGPLPVDGSAAEDDFYVPLATTEGALVASVNRGMGAIREAGGANAEVLKYGITRAPVFSVSGVKEAAEVVEWVEDNEDLIEEVAEETDPHIKYQDVTPYVVGDNVFLRFDFDTGDAMGMNMVTIASRSVAETIEAETPASLVAVSGNLCTDKKPAAINAVEGRGYTVAADVFLPSEVVEDRFGTTAEAIAEVNTRKNLVGSAKAASLGFNAHVANIVGAAFLALGQDEAHVVDGSNAITSVEAREDGLYASVTFSSLPVGTVGGGTGLPTQSEALDVLGLAGGGDPVGTNGDALAEVIAAAGLAGELSLLGALAGRHLASAHEEHGR</sequence>
<organism evidence="7 9">
    <name type="scientific">Halapricum hydrolyticum</name>
    <dbReference type="NCBI Taxonomy" id="2979991"/>
    <lineage>
        <taxon>Archaea</taxon>
        <taxon>Methanobacteriati</taxon>
        <taxon>Methanobacteriota</taxon>
        <taxon>Stenosarchaea group</taxon>
        <taxon>Halobacteria</taxon>
        <taxon>Halobacteriales</taxon>
        <taxon>Haloarculaceae</taxon>
        <taxon>Halapricum</taxon>
    </lineage>
</organism>
<comment type="similarity">
    <text evidence="1 5">Belongs to the HMG-CoA reductase family.</text>
</comment>
<keyword evidence="2 5" id="KW-0521">NADP</keyword>
<dbReference type="PRINTS" id="PR00071">
    <property type="entry name" value="HMGCOARDTASE"/>
</dbReference>
<dbReference type="Gene3D" id="3.30.70.420">
    <property type="entry name" value="Hydroxymethylglutaryl-CoA reductase, class I/II, NAD/NADP-binding domain"/>
    <property type="match status" value="1"/>
</dbReference>
<dbReference type="PROSITE" id="PS50065">
    <property type="entry name" value="HMG_COA_REDUCTASE_4"/>
    <property type="match status" value="1"/>
</dbReference>
<dbReference type="NCBIfam" id="TIGR00533">
    <property type="entry name" value="HMG_CoA_R_NADP"/>
    <property type="match status" value="1"/>
</dbReference>
<dbReference type="PROSITE" id="PS00318">
    <property type="entry name" value="HMG_COA_REDUCTASE_2"/>
    <property type="match status" value="1"/>
</dbReference>
<comment type="caution">
    <text evidence="7">The sequence shown here is derived from an EMBL/GenBank/DDBJ whole genome shotgun (WGS) entry which is preliminary data.</text>
</comment>
<dbReference type="Pfam" id="PF00368">
    <property type="entry name" value="HMG-CoA_red"/>
    <property type="match status" value="1"/>
</dbReference>
<dbReference type="InterPro" id="IPR009029">
    <property type="entry name" value="HMG_CoA_Rdtase_sub-bd_dom_sf"/>
</dbReference>
<dbReference type="EC" id="1.1.1.34" evidence="5"/>
<evidence type="ECO:0000256" key="5">
    <source>
        <dbReference type="RuleBase" id="RU361219"/>
    </source>
</evidence>
<evidence type="ECO:0000313" key="9">
    <source>
        <dbReference type="Proteomes" id="UP001209746"/>
    </source>
</evidence>
<dbReference type="EMBL" id="JAOPKC010000030">
    <property type="protein sequence ID" value="MCU4719490.1"/>
    <property type="molecule type" value="Genomic_DNA"/>
</dbReference>
<dbReference type="CDD" id="cd00643">
    <property type="entry name" value="HMG-CoA_reductase_classI"/>
    <property type="match status" value="1"/>
</dbReference>
<dbReference type="Gene3D" id="3.90.770.10">
    <property type="entry name" value="3-hydroxy-3-methylglutaryl-coenzyme A Reductase, Chain A, domain 2"/>
    <property type="match status" value="1"/>
</dbReference>
<dbReference type="Proteomes" id="UP001208186">
    <property type="component" value="Unassembled WGS sequence"/>
</dbReference>
<dbReference type="GO" id="GO:0008299">
    <property type="term" value="P:isoprenoid biosynthetic process"/>
    <property type="evidence" value="ECO:0007669"/>
    <property type="project" value="InterPro"/>
</dbReference>
<dbReference type="EMBL" id="JAOPKD010000028">
    <property type="protein sequence ID" value="MCU4728478.1"/>
    <property type="molecule type" value="Genomic_DNA"/>
</dbReference>